<evidence type="ECO:0000256" key="7">
    <source>
        <dbReference type="ARBA" id="ARBA00022795"/>
    </source>
</evidence>
<dbReference type="PANTHER" id="PTHR38786:SF1">
    <property type="entry name" value="FLAGELLAR FLIJ PROTEIN"/>
    <property type="match status" value="1"/>
</dbReference>
<keyword evidence="5" id="KW-1003">Cell membrane</keyword>
<evidence type="ECO:0000256" key="6">
    <source>
        <dbReference type="ARBA" id="ARBA00022500"/>
    </source>
</evidence>
<sequence>MKGFLLAIELAERQRDERAKQLAEAQRNLIFGRQQMLQLQTYAADTDARWTGAAAVALSAELVRHHYQFVARLQQAIGMQEGAIANLLHLESVAKHALLQAECRVTGLQQVLRRRQAQAALLEQRREQARMDEMAALLYARNRNTPAFGDTR</sequence>
<keyword evidence="7" id="KW-1005">Bacterial flagellum biogenesis</keyword>
<evidence type="ECO:0000256" key="5">
    <source>
        <dbReference type="ARBA" id="ARBA00022475"/>
    </source>
</evidence>
<dbReference type="Gene3D" id="1.10.287.1700">
    <property type="match status" value="1"/>
</dbReference>
<dbReference type="EMBL" id="JAVDXO010000016">
    <property type="protein sequence ID" value="MDR7308897.1"/>
    <property type="molecule type" value="Genomic_DNA"/>
</dbReference>
<evidence type="ECO:0000256" key="8">
    <source>
        <dbReference type="ARBA" id="ARBA00022927"/>
    </source>
</evidence>
<accession>A0ABU1ZTM2</accession>
<evidence type="ECO:0000256" key="2">
    <source>
        <dbReference type="ARBA" id="ARBA00010004"/>
    </source>
</evidence>
<evidence type="ECO:0000313" key="12">
    <source>
        <dbReference type="Proteomes" id="UP001268089"/>
    </source>
</evidence>
<keyword evidence="4" id="KW-0813">Transport</keyword>
<dbReference type="InterPro" id="IPR053716">
    <property type="entry name" value="Flag_assembly_chemotaxis_eff"/>
</dbReference>
<dbReference type="Proteomes" id="UP001268089">
    <property type="component" value="Unassembled WGS sequence"/>
</dbReference>
<keyword evidence="12" id="KW-1185">Reference proteome</keyword>
<keyword evidence="10" id="KW-1006">Bacterial flagellum protein export</keyword>
<dbReference type="InterPro" id="IPR052570">
    <property type="entry name" value="FliJ"/>
</dbReference>
<gene>
    <name evidence="11" type="ORF">J2X15_004220</name>
</gene>
<dbReference type="PANTHER" id="PTHR38786">
    <property type="entry name" value="FLAGELLAR FLIJ PROTEIN"/>
    <property type="match status" value="1"/>
</dbReference>
<keyword evidence="6" id="KW-0145">Chemotaxis</keyword>
<keyword evidence="11" id="KW-0966">Cell projection</keyword>
<protein>
    <recommendedName>
        <fullName evidence="3">Flagellar FliJ protein</fullName>
    </recommendedName>
</protein>
<keyword evidence="8" id="KW-0653">Protein transport</keyword>
<keyword evidence="11" id="KW-0969">Cilium</keyword>
<dbReference type="InterPro" id="IPR012823">
    <property type="entry name" value="Flagell_FliJ"/>
</dbReference>
<keyword evidence="9" id="KW-0472">Membrane</keyword>
<organism evidence="11 12">
    <name type="scientific">Rhodoferax saidenbachensis</name>
    <dbReference type="NCBI Taxonomy" id="1484693"/>
    <lineage>
        <taxon>Bacteria</taxon>
        <taxon>Pseudomonadati</taxon>
        <taxon>Pseudomonadota</taxon>
        <taxon>Betaproteobacteria</taxon>
        <taxon>Burkholderiales</taxon>
        <taxon>Comamonadaceae</taxon>
        <taxon>Rhodoferax</taxon>
    </lineage>
</organism>
<evidence type="ECO:0000256" key="9">
    <source>
        <dbReference type="ARBA" id="ARBA00023136"/>
    </source>
</evidence>
<proteinExistence type="inferred from homology"/>
<evidence type="ECO:0000256" key="3">
    <source>
        <dbReference type="ARBA" id="ARBA00020392"/>
    </source>
</evidence>
<evidence type="ECO:0000313" key="11">
    <source>
        <dbReference type="EMBL" id="MDR7308897.1"/>
    </source>
</evidence>
<comment type="caution">
    <text evidence="11">The sequence shown here is derived from an EMBL/GenBank/DDBJ whole genome shotgun (WGS) entry which is preliminary data.</text>
</comment>
<dbReference type="Pfam" id="PF02050">
    <property type="entry name" value="FliJ"/>
    <property type="match status" value="1"/>
</dbReference>
<comment type="subcellular location">
    <subcellularLocation>
        <location evidence="1">Cell membrane</location>
        <topology evidence="1">Peripheral membrane protein</topology>
        <orientation evidence="1">Cytoplasmic side</orientation>
    </subcellularLocation>
</comment>
<dbReference type="RefSeq" id="WP_310346919.1">
    <property type="nucleotide sequence ID" value="NZ_JAVDXO010000016.1"/>
</dbReference>
<keyword evidence="11" id="KW-0282">Flagellum</keyword>
<reference evidence="11 12" key="1">
    <citation type="submission" date="2023-07" db="EMBL/GenBank/DDBJ databases">
        <title>Sorghum-associated microbial communities from plants grown in Nebraska, USA.</title>
        <authorList>
            <person name="Schachtman D."/>
        </authorList>
    </citation>
    <scope>NUCLEOTIDE SEQUENCE [LARGE SCALE GENOMIC DNA]</scope>
    <source>
        <strain evidence="11 12">BE308</strain>
    </source>
</reference>
<comment type="similarity">
    <text evidence="2">Belongs to the FliJ family.</text>
</comment>
<evidence type="ECO:0000256" key="1">
    <source>
        <dbReference type="ARBA" id="ARBA00004413"/>
    </source>
</evidence>
<name>A0ABU1ZTM2_9BURK</name>
<evidence type="ECO:0000256" key="4">
    <source>
        <dbReference type="ARBA" id="ARBA00022448"/>
    </source>
</evidence>
<evidence type="ECO:0000256" key="10">
    <source>
        <dbReference type="ARBA" id="ARBA00023225"/>
    </source>
</evidence>